<keyword evidence="3" id="KW-1185">Reference proteome</keyword>
<accession>A0A1E5XPY4</accession>
<comment type="caution">
    <text evidence="2">The sequence shown here is derived from an EMBL/GenBank/DDBJ whole genome shotgun (WGS) entry which is preliminary data.</text>
</comment>
<dbReference type="CDD" id="cd05233">
    <property type="entry name" value="SDR_c"/>
    <property type="match status" value="1"/>
</dbReference>
<dbReference type="Pfam" id="PF13561">
    <property type="entry name" value="adh_short_C2"/>
    <property type="match status" value="1"/>
</dbReference>
<evidence type="ECO:0008006" key="4">
    <source>
        <dbReference type="Google" id="ProtNLM"/>
    </source>
</evidence>
<dbReference type="GO" id="GO:0016616">
    <property type="term" value="F:oxidoreductase activity, acting on the CH-OH group of donors, NAD or NADP as acceptor"/>
    <property type="evidence" value="ECO:0007669"/>
    <property type="project" value="TreeGrafter"/>
</dbReference>
<dbReference type="RefSeq" id="WP_069910123.1">
    <property type="nucleotide sequence ID" value="NZ_LAJE02000192.1"/>
</dbReference>
<dbReference type="PRINTS" id="PR00080">
    <property type="entry name" value="SDRFAMILY"/>
</dbReference>
<proteinExistence type="inferred from homology"/>
<dbReference type="FunFam" id="3.40.50.720:FF:000084">
    <property type="entry name" value="Short-chain dehydrogenase reductase"/>
    <property type="match status" value="1"/>
</dbReference>
<evidence type="ECO:0000313" key="3">
    <source>
        <dbReference type="Proteomes" id="UP000095463"/>
    </source>
</evidence>
<name>A0A1E5XPY4_9HYPH</name>
<dbReference type="Gene3D" id="3.40.50.720">
    <property type="entry name" value="NAD(P)-binding Rossmann-like Domain"/>
    <property type="match status" value="1"/>
</dbReference>
<protein>
    <recommendedName>
        <fullName evidence="4">SDR family oxidoreductase</fullName>
    </recommendedName>
</protein>
<evidence type="ECO:0000313" key="2">
    <source>
        <dbReference type="EMBL" id="OEO30666.1"/>
    </source>
</evidence>
<dbReference type="InterPro" id="IPR002347">
    <property type="entry name" value="SDR_fam"/>
</dbReference>
<dbReference type="AlphaFoldDB" id="A0A1E5XPY4"/>
<dbReference type="PANTHER" id="PTHR42760">
    <property type="entry name" value="SHORT-CHAIN DEHYDROGENASES/REDUCTASES FAMILY MEMBER"/>
    <property type="match status" value="1"/>
</dbReference>
<dbReference type="SUPFAM" id="SSF51735">
    <property type="entry name" value="NAD(P)-binding Rossmann-fold domains"/>
    <property type="match status" value="1"/>
</dbReference>
<organism evidence="2 3">
    <name type="scientific">Devosia insulae DS-56</name>
    <dbReference type="NCBI Taxonomy" id="1116389"/>
    <lineage>
        <taxon>Bacteria</taxon>
        <taxon>Pseudomonadati</taxon>
        <taxon>Pseudomonadota</taxon>
        <taxon>Alphaproteobacteria</taxon>
        <taxon>Hyphomicrobiales</taxon>
        <taxon>Devosiaceae</taxon>
        <taxon>Devosia</taxon>
    </lineage>
</organism>
<evidence type="ECO:0000256" key="1">
    <source>
        <dbReference type="ARBA" id="ARBA00006484"/>
    </source>
</evidence>
<dbReference type="Proteomes" id="UP000095463">
    <property type="component" value="Unassembled WGS sequence"/>
</dbReference>
<dbReference type="EMBL" id="LAJE02000192">
    <property type="protein sequence ID" value="OEO30666.1"/>
    <property type="molecule type" value="Genomic_DNA"/>
</dbReference>
<dbReference type="InterPro" id="IPR036291">
    <property type="entry name" value="NAD(P)-bd_dom_sf"/>
</dbReference>
<dbReference type="PRINTS" id="PR00081">
    <property type="entry name" value="GDHRDH"/>
</dbReference>
<reference evidence="2 3" key="1">
    <citation type="journal article" date="2015" name="Genome Announc.">
        <title>Genome Assemblies of Three Soil-Associated Devosia species: D. insulae, D. limi, and D. soli.</title>
        <authorList>
            <person name="Hassan Y.I."/>
            <person name="Lepp D."/>
            <person name="Zhou T."/>
        </authorList>
    </citation>
    <scope>NUCLEOTIDE SEQUENCE [LARGE SCALE GENOMIC DNA]</scope>
    <source>
        <strain evidence="2 3">DS-56</strain>
    </source>
</reference>
<comment type="similarity">
    <text evidence="1">Belongs to the short-chain dehydrogenases/reductases (SDR) family.</text>
</comment>
<sequence length="270" mass="28014">MSSQAIIVTGGGGGIGRAIAGRLHADGHTVVIADRDRAVAESAAAAIGCEFELIDIGDEASVMSGVKAVAARHGGLFGVVNNAGIHMQALVVETAVEDWDRIFSVNTRGTFLMSREAARIMAAQQSGQIVNIITKLGFGNPFSSAYLASKNAIWGLTQCLAIEMASSGVRVNAIAPGHVGPGTGMEKAFRAKAEKLGKSWDDFEADVVATIPLHRWCTPEDVAGGVSWLMGPDTSFVTGELINITGGFQAYASTPSADSVRAAAERGPTK</sequence>
<gene>
    <name evidence="2" type="ORF">VW23_020095</name>
</gene>